<comment type="caution">
    <text evidence="2">The sequence shown here is derived from an EMBL/GenBank/DDBJ whole genome shotgun (WGS) entry which is preliminary data.</text>
</comment>
<dbReference type="InterPro" id="IPR047610">
    <property type="entry name" value="ImuA_translesion"/>
</dbReference>
<keyword evidence="1" id="KW-0227">DNA damage</keyword>
<dbReference type="RefSeq" id="WP_263543778.1">
    <property type="nucleotide sequence ID" value="NZ_JAOVZO020000008.1"/>
</dbReference>
<dbReference type="Gene3D" id="3.40.50.300">
    <property type="entry name" value="P-loop containing nucleotide triphosphate hydrolases"/>
    <property type="match status" value="1"/>
</dbReference>
<dbReference type="InterPro" id="IPR027417">
    <property type="entry name" value="P-loop_NTPase"/>
</dbReference>
<dbReference type="EMBL" id="JAOVZO020000008">
    <property type="protein sequence ID" value="MDC8012284.1"/>
    <property type="molecule type" value="Genomic_DNA"/>
</dbReference>
<keyword evidence="3" id="KW-1185">Reference proteome</keyword>
<evidence type="ECO:0000256" key="1">
    <source>
        <dbReference type="ARBA" id="ARBA00022763"/>
    </source>
</evidence>
<evidence type="ECO:0000313" key="3">
    <source>
        <dbReference type="Proteomes" id="UP001139971"/>
    </source>
</evidence>
<sequence>MNAVALNEVLRHPGIWRRASSSLPAQRAQPTGFAALDAMLPGGGWPLGALSEILVARDGLGELSLVMPALAELTQRRRRVAFITPPYLPYAPALAAHGVDLAHVVDIDATGGDGAWSAEQCLRSGGCGAVLFWLPKADYAQLRRLQLAAETGGALGFAFRPASVAHGASPAGLRLVVDSDGTTTDIEVIKCRGGFDARRAARLRWRA</sequence>
<dbReference type="InterPro" id="IPR017166">
    <property type="entry name" value="UCP037290"/>
</dbReference>
<dbReference type="SUPFAM" id="SSF52540">
    <property type="entry name" value="P-loop containing nucleoside triphosphate hydrolases"/>
    <property type="match status" value="1"/>
</dbReference>
<dbReference type="GO" id="GO:0006281">
    <property type="term" value="P:DNA repair"/>
    <property type="evidence" value="ECO:0007669"/>
    <property type="project" value="TreeGrafter"/>
</dbReference>
<reference evidence="2" key="1">
    <citation type="submission" date="2023-02" db="EMBL/GenBank/DDBJ databases">
        <title>Tahibacter soli sp. nov. isolated from soil.</title>
        <authorList>
            <person name="Baek J.H."/>
            <person name="Lee J.K."/>
            <person name="Choi D.G."/>
            <person name="Jeon C.O."/>
        </authorList>
    </citation>
    <scope>NUCLEOTIDE SEQUENCE</scope>
    <source>
        <strain evidence="2">BL</strain>
    </source>
</reference>
<proteinExistence type="predicted"/>
<accession>A0A9X4BJM1</accession>
<organism evidence="2 3">
    <name type="scientific">Tahibacter soli</name>
    <dbReference type="NCBI Taxonomy" id="2983605"/>
    <lineage>
        <taxon>Bacteria</taxon>
        <taxon>Pseudomonadati</taxon>
        <taxon>Pseudomonadota</taxon>
        <taxon>Gammaproteobacteria</taxon>
        <taxon>Lysobacterales</taxon>
        <taxon>Rhodanobacteraceae</taxon>
        <taxon>Tahibacter</taxon>
    </lineage>
</organism>
<protein>
    <submittedName>
        <fullName evidence="2">Translesion DNA synthesis-associated protein ImuA</fullName>
    </submittedName>
</protein>
<name>A0A9X4BJM1_9GAMM</name>
<dbReference type="PANTHER" id="PTHR35369:SF3">
    <property type="entry name" value="TRANSLESION DNA SYNTHESIS-ASSOCIATED PROTEIN IMUA"/>
    <property type="match status" value="1"/>
</dbReference>
<dbReference type="Proteomes" id="UP001139971">
    <property type="component" value="Unassembled WGS sequence"/>
</dbReference>
<gene>
    <name evidence="2" type="primary">imuA</name>
    <name evidence="2" type="ORF">OD750_006950</name>
</gene>
<dbReference type="PIRSF" id="PIRSF037290">
    <property type="entry name" value="UCP037290"/>
    <property type="match status" value="1"/>
</dbReference>
<dbReference type="NCBIfam" id="NF033429">
    <property type="entry name" value="ImuA_translesion"/>
    <property type="match status" value="1"/>
</dbReference>
<dbReference type="InterPro" id="IPR050356">
    <property type="entry name" value="SulA_CellDiv_inhibitor"/>
</dbReference>
<dbReference type="PANTHER" id="PTHR35369">
    <property type="entry name" value="BLR3025 PROTEIN-RELATED"/>
    <property type="match status" value="1"/>
</dbReference>
<dbReference type="AlphaFoldDB" id="A0A9X4BJM1"/>
<evidence type="ECO:0000313" key="2">
    <source>
        <dbReference type="EMBL" id="MDC8012284.1"/>
    </source>
</evidence>